<evidence type="ECO:0000313" key="3">
    <source>
        <dbReference type="Proteomes" id="UP001589718"/>
    </source>
</evidence>
<feature type="transmembrane region" description="Helical" evidence="1">
    <location>
        <begin position="50"/>
        <end position="73"/>
    </location>
</feature>
<reference evidence="2 3" key="1">
    <citation type="submission" date="2024-09" db="EMBL/GenBank/DDBJ databases">
        <authorList>
            <person name="Sun Q."/>
            <person name="Mori K."/>
        </authorList>
    </citation>
    <scope>NUCLEOTIDE SEQUENCE [LARGE SCALE GENOMIC DNA]</scope>
    <source>
        <strain evidence="2 3">JCM 4362</strain>
    </source>
</reference>
<gene>
    <name evidence="2" type="ORF">ACFFTU_25820</name>
</gene>
<keyword evidence="3" id="KW-1185">Reference proteome</keyword>
<keyword evidence="1" id="KW-0812">Transmembrane</keyword>
<dbReference type="RefSeq" id="WP_345226171.1">
    <property type="nucleotide sequence ID" value="NZ_BAAAXE010000013.1"/>
</dbReference>
<protein>
    <recommendedName>
        <fullName evidence="4">Amino acid transporter</fullName>
    </recommendedName>
</protein>
<evidence type="ECO:0000256" key="1">
    <source>
        <dbReference type="SAM" id="Phobius"/>
    </source>
</evidence>
<keyword evidence="1" id="KW-0472">Membrane</keyword>
<keyword evidence="1" id="KW-1133">Transmembrane helix</keyword>
<evidence type="ECO:0000313" key="2">
    <source>
        <dbReference type="EMBL" id="MFB9523367.1"/>
    </source>
</evidence>
<accession>A0ABV5PJH4</accession>
<feature type="transmembrane region" description="Helical" evidence="1">
    <location>
        <begin position="85"/>
        <end position="107"/>
    </location>
</feature>
<organism evidence="2 3">
    <name type="scientific">Streptomyces cremeus</name>
    <dbReference type="NCBI Taxonomy" id="66881"/>
    <lineage>
        <taxon>Bacteria</taxon>
        <taxon>Bacillati</taxon>
        <taxon>Actinomycetota</taxon>
        <taxon>Actinomycetes</taxon>
        <taxon>Kitasatosporales</taxon>
        <taxon>Streptomycetaceae</taxon>
        <taxon>Streptomyces</taxon>
    </lineage>
</organism>
<comment type="caution">
    <text evidence="2">The sequence shown here is derived from an EMBL/GenBank/DDBJ whole genome shotgun (WGS) entry which is preliminary data.</text>
</comment>
<feature type="transmembrane region" description="Helical" evidence="1">
    <location>
        <begin position="21"/>
        <end position="44"/>
    </location>
</feature>
<dbReference type="Proteomes" id="UP001589718">
    <property type="component" value="Unassembled WGS sequence"/>
</dbReference>
<proteinExistence type="predicted"/>
<evidence type="ECO:0008006" key="4">
    <source>
        <dbReference type="Google" id="ProtNLM"/>
    </source>
</evidence>
<feature type="transmembrane region" description="Helical" evidence="1">
    <location>
        <begin position="119"/>
        <end position="143"/>
    </location>
</feature>
<name>A0ABV5PJH4_STRCM</name>
<dbReference type="EMBL" id="JBHMCR010000017">
    <property type="protein sequence ID" value="MFB9523367.1"/>
    <property type="molecule type" value="Genomic_DNA"/>
</dbReference>
<sequence>MAAHGALPPAFARIHPRFGTPAFGTVCWAAATAVVLVLLTALSADFLGDAILCLGLLIAFYYGITGLACAWYFRSQLRYSVRALMLKGILPAVGALMMSAAFGRAAYDMADPDYGATSVAGVGGVFLLGIGSLVLGVAVALAVRPAFRAFFRDGRTTVTQLTVTEE</sequence>